<dbReference type="eggNOG" id="ENOG502SAAK">
    <property type="taxonomic scope" value="Eukaryota"/>
</dbReference>
<dbReference type="OrthoDB" id="1077582at2759"/>
<dbReference type="GO" id="GO:0006629">
    <property type="term" value="P:lipid metabolic process"/>
    <property type="evidence" value="ECO:0007669"/>
    <property type="project" value="InterPro"/>
</dbReference>
<comment type="pathway">
    <text evidence="2">Secondary metabolite biosynthesis.</text>
</comment>
<dbReference type="EMBL" id="GL883103">
    <property type="protein sequence ID" value="EGG07704.1"/>
    <property type="molecule type" value="Genomic_DNA"/>
</dbReference>
<evidence type="ECO:0000256" key="5">
    <source>
        <dbReference type="ARBA" id="ARBA00022692"/>
    </source>
</evidence>
<dbReference type="Proteomes" id="UP000001072">
    <property type="component" value="Unassembled WGS sequence"/>
</dbReference>
<evidence type="ECO:0000256" key="3">
    <source>
        <dbReference type="ARBA" id="ARBA00007282"/>
    </source>
</evidence>
<dbReference type="InParanoid" id="F4RJ67"/>
<dbReference type="VEuPathDB" id="FungiDB:MELLADRAFT_105730"/>
<dbReference type="GO" id="GO:0008374">
    <property type="term" value="F:O-acyltransferase activity"/>
    <property type="evidence" value="ECO:0007669"/>
    <property type="project" value="InterPro"/>
</dbReference>
<evidence type="ECO:0000256" key="6">
    <source>
        <dbReference type="ARBA" id="ARBA00022989"/>
    </source>
</evidence>
<keyword evidence="5" id="KW-0812">Transmembrane</keyword>
<evidence type="ECO:0000256" key="4">
    <source>
        <dbReference type="ARBA" id="ARBA00022679"/>
    </source>
</evidence>
<dbReference type="GO" id="GO:0016020">
    <property type="term" value="C:membrane"/>
    <property type="evidence" value="ECO:0007669"/>
    <property type="project" value="UniProtKB-SubCell"/>
</dbReference>
<dbReference type="PANTHER" id="PTHR31595">
    <property type="entry name" value="LONG-CHAIN-ALCOHOL O-FATTY-ACYLTRANSFERASE 3-RELATED"/>
    <property type="match status" value="1"/>
</dbReference>
<dbReference type="InterPro" id="IPR032805">
    <property type="entry name" value="Wax_synthase_dom"/>
</dbReference>
<proteinExistence type="inferred from homology"/>
<dbReference type="AlphaFoldDB" id="F4RJ67"/>
<evidence type="ECO:0000313" key="9">
    <source>
        <dbReference type="EMBL" id="EGG07704.1"/>
    </source>
</evidence>
<keyword evidence="6" id="KW-1133">Transmembrane helix</keyword>
<evidence type="ECO:0000313" key="10">
    <source>
        <dbReference type="Proteomes" id="UP000001072"/>
    </source>
</evidence>
<keyword evidence="4" id="KW-0808">Transferase</keyword>
<keyword evidence="10" id="KW-1185">Reference proteome</keyword>
<comment type="subcellular location">
    <subcellularLocation>
        <location evidence="1">Membrane</location>
        <topology evidence="1">Multi-pass membrane protein</topology>
    </subcellularLocation>
</comment>
<gene>
    <name evidence="9" type="ORF">MELLADRAFT_105730</name>
</gene>
<feature type="domain" description="Wax synthase" evidence="8">
    <location>
        <begin position="288"/>
        <end position="366"/>
    </location>
</feature>
<accession>F4RJ67</accession>
<name>F4RJ67_MELLP</name>
<dbReference type="GeneID" id="18922698"/>
<organism evidence="10">
    <name type="scientific">Melampsora larici-populina (strain 98AG31 / pathotype 3-4-7)</name>
    <name type="common">Poplar leaf rust fungus</name>
    <dbReference type="NCBI Taxonomy" id="747676"/>
    <lineage>
        <taxon>Eukaryota</taxon>
        <taxon>Fungi</taxon>
        <taxon>Dikarya</taxon>
        <taxon>Basidiomycota</taxon>
        <taxon>Pucciniomycotina</taxon>
        <taxon>Pucciniomycetes</taxon>
        <taxon>Pucciniales</taxon>
        <taxon>Melampsoraceae</taxon>
        <taxon>Melampsora</taxon>
    </lineage>
</organism>
<protein>
    <recommendedName>
        <fullName evidence="8">Wax synthase domain-containing protein</fullName>
    </recommendedName>
</protein>
<dbReference type="InterPro" id="IPR044851">
    <property type="entry name" value="Wax_synthase"/>
</dbReference>
<evidence type="ECO:0000256" key="7">
    <source>
        <dbReference type="ARBA" id="ARBA00023136"/>
    </source>
</evidence>
<sequence>MSSSMNTSNTFLSESFPHVIFQEGLPSQCKPVVFQAFFPYVLVLWQCALLHPTYAHSNLARFIRISLTPINVMWSLTFPFRYCITPLELSGQKNMGLAAMGILTGVKSLEWGFASGAYYKRPLKTIDGVQGWEKVKEDETFKKKQEDEPCSAFKLITWTLLQFTSMRGLNFTWGPAAVANTHSITYLVKRLLKITVPMNIAIVFITLTRDSPLKTPTSALLSIGVPKFPGMKILAETIYSLSFGAWLASTIDSRFTLFTLLCTALYKIMSIFQFPVEILDLFNPSYLPPLFNSPQSASSVAVFWAQSWHTLWKRTFVVSGGKPLVWITKKLGGTPKLQRLAGLMGIYLASAVLHEYLVFALAQPPHSNPHTITSLPGSGIFFMLQPLGVLIEPAIIPYIPKRIGGGKLWTILFLVATSHSFREQYLGEGRLSSSFRPLSQWSLLYTLSPVKQ</sequence>
<evidence type="ECO:0000259" key="8">
    <source>
        <dbReference type="Pfam" id="PF13813"/>
    </source>
</evidence>
<dbReference type="Pfam" id="PF13813">
    <property type="entry name" value="MBOAT_2"/>
    <property type="match status" value="1"/>
</dbReference>
<reference evidence="10" key="1">
    <citation type="journal article" date="2011" name="Proc. Natl. Acad. Sci. U.S.A.">
        <title>Obligate biotrophy features unraveled by the genomic analysis of rust fungi.</title>
        <authorList>
            <person name="Duplessis S."/>
            <person name="Cuomo C.A."/>
            <person name="Lin Y.-C."/>
            <person name="Aerts A."/>
            <person name="Tisserant E."/>
            <person name="Veneault-Fourrey C."/>
            <person name="Joly D.L."/>
            <person name="Hacquard S."/>
            <person name="Amselem J."/>
            <person name="Cantarel B.L."/>
            <person name="Chiu R."/>
            <person name="Coutinho P.M."/>
            <person name="Feau N."/>
            <person name="Field M."/>
            <person name="Frey P."/>
            <person name="Gelhaye E."/>
            <person name="Goldberg J."/>
            <person name="Grabherr M.G."/>
            <person name="Kodira C.D."/>
            <person name="Kohler A."/>
            <person name="Kuees U."/>
            <person name="Lindquist E.A."/>
            <person name="Lucas S.M."/>
            <person name="Mago R."/>
            <person name="Mauceli E."/>
            <person name="Morin E."/>
            <person name="Murat C."/>
            <person name="Pangilinan J.L."/>
            <person name="Park R."/>
            <person name="Pearson M."/>
            <person name="Quesneville H."/>
            <person name="Rouhier N."/>
            <person name="Sakthikumar S."/>
            <person name="Salamov A.A."/>
            <person name="Schmutz J."/>
            <person name="Selles B."/>
            <person name="Shapiro H."/>
            <person name="Tanguay P."/>
            <person name="Tuskan G.A."/>
            <person name="Henrissat B."/>
            <person name="Van de Peer Y."/>
            <person name="Rouze P."/>
            <person name="Ellis J.G."/>
            <person name="Dodds P.N."/>
            <person name="Schein J.E."/>
            <person name="Zhong S."/>
            <person name="Hamelin R.C."/>
            <person name="Grigoriev I.V."/>
            <person name="Szabo L.J."/>
            <person name="Martin F."/>
        </authorList>
    </citation>
    <scope>NUCLEOTIDE SEQUENCE [LARGE SCALE GENOMIC DNA]</scope>
    <source>
        <strain evidence="10">98AG31 / pathotype 3-4-7</strain>
    </source>
</reference>
<dbReference type="RefSeq" id="XP_007409036.1">
    <property type="nucleotide sequence ID" value="XM_007408974.1"/>
</dbReference>
<evidence type="ECO:0000256" key="2">
    <source>
        <dbReference type="ARBA" id="ARBA00005179"/>
    </source>
</evidence>
<keyword evidence="7" id="KW-0472">Membrane</keyword>
<dbReference type="PANTHER" id="PTHR31595:SF57">
    <property type="entry name" value="OS04G0481900 PROTEIN"/>
    <property type="match status" value="1"/>
</dbReference>
<dbReference type="KEGG" id="mlr:MELLADRAFT_105730"/>
<evidence type="ECO:0000256" key="1">
    <source>
        <dbReference type="ARBA" id="ARBA00004141"/>
    </source>
</evidence>
<comment type="similarity">
    <text evidence="3">Belongs to the wax synthase family.</text>
</comment>
<dbReference type="HOGENOM" id="CLU_030439_0_0_1"/>